<organism evidence="1 2">
    <name type="scientific">Acorus gramineus</name>
    <name type="common">Dwarf sweet flag</name>
    <dbReference type="NCBI Taxonomy" id="55184"/>
    <lineage>
        <taxon>Eukaryota</taxon>
        <taxon>Viridiplantae</taxon>
        <taxon>Streptophyta</taxon>
        <taxon>Embryophyta</taxon>
        <taxon>Tracheophyta</taxon>
        <taxon>Spermatophyta</taxon>
        <taxon>Magnoliopsida</taxon>
        <taxon>Liliopsida</taxon>
        <taxon>Acoraceae</taxon>
        <taxon>Acorus</taxon>
    </lineage>
</organism>
<accession>A0AAV9B714</accession>
<proteinExistence type="predicted"/>
<evidence type="ECO:0000313" key="2">
    <source>
        <dbReference type="Proteomes" id="UP001179952"/>
    </source>
</evidence>
<evidence type="ECO:0000313" key="1">
    <source>
        <dbReference type="EMBL" id="KAK1272474.1"/>
    </source>
</evidence>
<reference evidence="1" key="1">
    <citation type="journal article" date="2023" name="Nat. Commun.">
        <title>Diploid and tetraploid genomes of Acorus and the evolution of monocots.</title>
        <authorList>
            <person name="Ma L."/>
            <person name="Liu K.W."/>
            <person name="Li Z."/>
            <person name="Hsiao Y.Y."/>
            <person name="Qi Y."/>
            <person name="Fu T."/>
            <person name="Tang G.D."/>
            <person name="Zhang D."/>
            <person name="Sun W.H."/>
            <person name="Liu D.K."/>
            <person name="Li Y."/>
            <person name="Chen G.Z."/>
            <person name="Liu X.D."/>
            <person name="Liao X.Y."/>
            <person name="Jiang Y.T."/>
            <person name="Yu X."/>
            <person name="Hao Y."/>
            <person name="Huang J."/>
            <person name="Zhao X.W."/>
            <person name="Ke S."/>
            <person name="Chen Y.Y."/>
            <person name="Wu W.L."/>
            <person name="Hsu J.L."/>
            <person name="Lin Y.F."/>
            <person name="Huang M.D."/>
            <person name="Li C.Y."/>
            <person name="Huang L."/>
            <person name="Wang Z.W."/>
            <person name="Zhao X."/>
            <person name="Zhong W.Y."/>
            <person name="Peng D.H."/>
            <person name="Ahmad S."/>
            <person name="Lan S."/>
            <person name="Zhang J.S."/>
            <person name="Tsai W.C."/>
            <person name="Van de Peer Y."/>
            <person name="Liu Z.J."/>
        </authorList>
    </citation>
    <scope>NUCLEOTIDE SEQUENCE</scope>
    <source>
        <strain evidence="1">SCP</strain>
    </source>
</reference>
<comment type="caution">
    <text evidence="1">The sequence shown here is derived from an EMBL/GenBank/DDBJ whole genome shotgun (WGS) entry which is preliminary data.</text>
</comment>
<name>A0AAV9B714_ACOGR</name>
<dbReference type="EMBL" id="JAUJYN010000004">
    <property type="protein sequence ID" value="KAK1272474.1"/>
    <property type="molecule type" value="Genomic_DNA"/>
</dbReference>
<protein>
    <submittedName>
        <fullName evidence="1">Uncharacterized protein</fullName>
    </submittedName>
</protein>
<reference evidence="1" key="2">
    <citation type="submission" date="2023-06" db="EMBL/GenBank/DDBJ databases">
        <authorList>
            <person name="Ma L."/>
            <person name="Liu K.-W."/>
            <person name="Li Z."/>
            <person name="Hsiao Y.-Y."/>
            <person name="Qi Y."/>
            <person name="Fu T."/>
            <person name="Tang G."/>
            <person name="Zhang D."/>
            <person name="Sun W.-H."/>
            <person name="Liu D.-K."/>
            <person name="Li Y."/>
            <person name="Chen G.-Z."/>
            <person name="Liu X.-D."/>
            <person name="Liao X.-Y."/>
            <person name="Jiang Y.-T."/>
            <person name="Yu X."/>
            <person name="Hao Y."/>
            <person name="Huang J."/>
            <person name="Zhao X.-W."/>
            <person name="Ke S."/>
            <person name="Chen Y.-Y."/>
            <person name="Wu W.-L."/>
            <person name="Hsu J.-L."/>
            <person name="Lin Y.-F."/>
            <person name="Huang M.-D."/>
            <person name="Li C.-Y."/>
            <person name="Huang L."/>
            <person name="Wang Z.-W."/>
            <person name="Zhao X."/>
            <person name="Zhong W.-Y."/>
            <person name="Peng D.-H."/>
            <person name="Ahmad S."/>
            <person name="Lan S."/>
            <person name="Zhang J.-S."/>
            <person name="Tsai W.-C."/>
            <person name="Van De Peer Y."/>
            <person name="Liu Z.-J."/>
        </authorList>
    </citation>
    <scope>NUCLEOTIDE SEQUENCE</scope>
    <source>
        <strain evidence="1">SCP</strain>
        <tissue evidence="1">Leaves</tissue>
    </source>
</reference>
<gene>
    <name evidence="1" type="ORF">QJS04_geneDACA007959</name>
</gene>
<keyword evidence="2" id="KW-1185">Reference proteome</keyword>
<sequence length="94" mass="10361">MFKPHPTQSPPPITTTTFTITTTTTTTMTNLASSAREIHLSCSVSTTQKTGLRRHRLKKRLIQDMASISGLYRLGQTHFTTECGGGEEDLFMGT</sequence>
<dbReference type="Proteomes" id="UP001179952">
    <property type="component" value="Unassembled WGS sequence"/>
</dbReference>
<dbReference type="AlphaFoldDB" id="A0AAV9B714"/>